<dbReference type="EnsemblMetazoa" id="CapteT166467">
    <property type="protein sequence ID" value="CapteP166467"/>
    <property type="gene ID" value="CapteG166467"/>
</dbReference>
<dbReference type="GO" id="GO:0005737">
    <property type="term" value="C:cytoplasm"/>
    <property type="evidence" value="ECO:0007669"/>
    <property type="project" value="TreeGrafter"/>
</dbReference>
<reference evidence="3" key="3">
    <citation type="submission" date="2015-06" db="UniProtKB">
        <authorList>
            <consortium name="EnsemblMetazoa"/>
        </authorList>
    </citation>
    <scope>IDENTIFICATION</scope>
</reference>
<evidence type="ECO:0000313" key="2">
    <source>
        <dbReference type="EMBL" id="ELT88307.1"/>
    </source>
</evidence>
<keyword evidence="4" id="KW-1185">Reference proteome</keyword>
<dbReference type="InterPro" id="IPR036412">
    <property type="entry name" value="HAD-like_sf"/>
</dbReference>
<gene>
    <name evidence="2" type="ORF">CAPTEDRAFT_166467</name>
</gene>
<dbReference type="PANTHER" id="PTHR19288:SF93">
    <property type="entry name" value="FI11325P-RELATED"/>
    <property type="match status" value="1"/>
</dbReference>
<dbReference type="EMBL" id="AMQN01003456">
    <property type="status" value="NOT_ANNOTATED_CDS"/>
    <property type="molecule type" value="Genomic_DNA"/>
</dbReference>
<dbReference type="AlphaFoldDB" id="R7T542"/>
<dbReference type="SUPFAM" id="SSF56784">
    <property type="entry name" value="HAD-like"/>
    <property type="match status" value="1"/>
</dbReference>
<dbReference type="InterPro" id="IPR006357">
    <property type="entry name" value="HAD-SF_hydro_IIA"/>
</dbReference>
<proteinExistence type="predicted"/>
<dbReference type="PANTHER" id="PTHR19288">
    <property type="entry name" value="4-NITROPHENYLPHOSPHATASE-RELATED"/>
    <property type="match status" value="1"/>
</dbReference>
<dbReference type="Gene3D" id="3.40.50.1000">
    <property type="entry name" value="HAD superfamily/HAD-like"/>
    <property type="match status" value="2"/>
</dbReference>
<reference evidence="2 4" key="2">
    <citation type="journal article" date="2013" name="Nature">
        <title>Insights into bilaterian evolution from three spiralian genomes.</title>
        <authorList>
            <person name="Simakov O."/>
            <person name="Marletaz F."/>
            <person name="Cho S.J."/>
            <person name="Edsinger-Gonzales E."/>
            <person name="Havlak P."/>
            <person name="Hellsten U."/>
            <person name="Kuo D.H."/>
            <person name="Larsson T."/>
            <person name="Lv J."/>
            <person name="Arendt D."/>
            <person name="Savage R."/>
            <person name="Osoegawa K."/>
            <person name="de Jong P."/>
            <person name="Grimwood J."/>
            <person name="Chapman J.A."/>
            <person name="Shapiro H."/>
            <person name="Aerts A."/>
            <person name="Otillar R.P."/>
            <person name="Terry A.Y."/>
            <person name="Boore J.L."/>
            <person name="Grigoriev I.V."/>
            <person name="Lindberg D.R."/>
            <person name="Seaver E.C."/>
            <person name="Weisblat D.A."/>
            <person name="Putnam N.H."/>
            <person name="Rokhsar D.S."/>
        </authorList>
    </citation>
    <scope>NUCLEOTIDE SEQUENCE</scope>
    <source>
        <strain evidence="2 4">I ESC-2004</strain>
    </source>
</reference>
<protein>
    <submittedName>
        <fullName evidence="2 3">Uncharacterized protein</fullName>
    </submittedName>
</protein>
<dbReference type="Pfam" id="PF13242">
    <property type="entry name" value="Hydrolase_like"/>
    <property type="match status" value="1"/>
</dbReference>
<dbReference type="OrthoDB" id="413953at2759"/>
<dbReference type="GO" id="GO:0016791">
    <property type="term" value="F:phosphatase activity"/>
    <property type="evidence" value="ECO:0007669"/>
    <property type="project" value="InterPro"/>
</dbReference>
<dbReference type="InterPro" id="IPR023214">
    <property type="entry name" value="HAD_sf"/>
</dbReference>
<dbReference type="Pfam" id="PF13344">
    <property type="entry name" value="Hydrolase_6"/>
    <property type="match status" value="1"/>
</dbReference>
<dbReference type="NCBIfam" id="TIGR01452">
    <property type="entry name" value="PGP_euk"/>
    <property type="match status" value="1"/>
</dbReference>
<accession>R7T542</accession>
<dbReference type="HOGENOM" id="CLU_043473_0_1_1"/>
<name>R7T542_CAPTE</name>
<dbReference type="OMA" id="AGLDFHI"/>
<dbReference type="Proteomes" id="UP000014760">
    <property type="component" value="Unassembled WGS sequence"/>
</dbReference>
<keyword evidence="1" id="KW-0378">Hydrolase</keyword>
<evidence type="ECO:0000256" key="1">
    <source>
        <dbReference type="ARBA" id="ARBA00022801"/>
    </source>
</evidence>
<evidence type="ECO:0000313" key="4">
    <source>
        <dbReference type="Proteomes" id="UP000014760"/>
    </source>
</evidence>
<evidence type="ECO:0000313" key="3">
    <source>
        <dbReference type="EnsemblMetazoa" id="CapteP166467"/>
    </source>
</evidence>
<dbReference type="NCBIfam" id="TIGR01460">
    <property type="entry name" value="HAD-SF-IIA"/>
    <property type="match status" value="1"/>
</dbReference>
<dbReference type="InterPro" id="IPR006349">
    <property type="entry name" value="PGP_euk"/>
</dbReference>
<dbReference type="EMBL" id="KB311873">
    <property type="protein sequence ID" value="ELT88307.1"/>
    <property type="molecule type" value="Genomic_DNA"/>
</dbReference>
<dbReference type="STRING" id="283909.R7T542"/>
<organism evidence="2">
    <name type="scientific">Capitella teleta</name>
    <name type="common">Polychaete worm</name>
    <dbReference type="NCBI Taxonomy" id="283909"/>
    <lineage>
        <taxon>Eukaryota</taxon>
        <taxon>Metazoa</taxon>
        <taxon>Spiralia</taxon>
        <taxon>Lophotrochozoa</taxon>
        <taxon>Annelida</taxon>
        <taxon>Polychaeta</taxon>
        <taxon>Sedentaria</taxon>
        <taxon>Scolecida</taxon>
        <taxon>Capitellidae</taxon>
        <taxon>Capitella</taxon>
    </lineage>
</organism>
<reference evidence="4" key="1">
    <citation type="submission" date="2012-12" db="EMBL/GenBank/DDBJ databases">
        <authorList>
            <person name="Hellsten U."/>
            <person name="Grimwood J."/>
            <person name="Chapman J.A."/>
            <person name="Shapiro H."/>
            <person name="Aerts A."/>
            <person name="Otillar R.P."/>
            <person name="Terry A.Y."/>
            <person name="Boore J.L."/>
            <person name="Simakov O."/>
            <person name="Marletaz F."/>
            <person name="Cho S.-J."/>
            <person name="Edsinger-Gonzales E."/>
            <person name="Havlak P."/>
            <person name="Kuo D.-H."/>
            <person name="Larsson T."/>
            <person name="Lv J."/>
            <person name="Arendt D."/>
            <person name="Savage R."/>
            <person name="Osoegawa K."/>
            <person name="de Jong P."/>
            <person name="Lindberg D.R."/>
            <person name="Seaver E.C."/>
            <person name="Weisblat D.A."/>
            <person name="Putnam N.H."/>
            <person name="Grigoriev I.V."/>
            <person name="Rokhsar D.S."/>
        </authorList>
    </citation>
    <scope>NUCLEOTIDE SEQUENCE</scope>
    <source>
        <strain evidence="4">I ESC-2004</strain>
    </source>
</reference>
<sequence length="377" mass="41546">MANSMMKHFPKLLCRSMRGTGRMVAPPPSLTPNSSKSYKRVLSALGTPLRSLSTSGKLSSAFFESQHPLVPGTTFMDDTNVYQMLNKYETILLDCDGVLWGTDHFTHLSGVAKTIEKLRSLNKQLLFVTNNSLHAREAYVEKFHSQAGFHADIEDIFCTAYAAAVYMKDIAKVQGKCYMIGSKGMQDELNKLDIETIGFGPDSDAVSEDIDSLLNQALEDNVDAVAVGYDVNFNYNKLFKATSYLTDPKCHFIATNDLETREMIGKRHCQPLTGALVKAVAAASVRKPEVVGKPHYHLMETILDTHPTVDPKKTLMIGDSLRTDVAFAHRAGISSALVLSGETNEDRLDKLLALPKNSIGQTPDYVLPSVCFLAEFI</sequence>